<dbReference type="Proteomes" id="UP000321058">
    <property type="component" value="Unassembled WGS sequence"/>
</dbReference>
<reference evidence="1 2" key="1">
    <citation type="submission" date="2019-07" db="EMBL/GenBank/DDBJ databases">
        <title>Whole genome shotgun sequence of Reyranella soli NBRC 108950.</title>
        <authorList>
            <person name="Hosoyama A."/>
            <person name="Uohara A."/>
            <person name="Ohji S."/>
            <person name="Ichikawa N."/>
        </authorList>
    </citation>
    <scope>NUCLEOTIDE SEQUENCE [LARGE SCALE GENOMIC DNA]</scope>
    <source>
        <strain evidence="1 2">NBRC 108950</strain>
    </source>
</reference>
<evidence type="ECO:0000313" key="1">
    <source>
        <dbReference type="EMBL" id="GEP58620.1"/>
    </source>
</evidence>
<gene>
    <name evidence="1" type="ORF">RSO01_57860</name>
</gene>
<accession>A0A512NI52</accession>
<comment type="caution">
    <text evidence="1">The sequence shown here is derived from an EMBL/GenBank/DDBJ whole genome shotgun (WGS) entry which is preliminary data.</text>
</comment>
<dbReference type="EMBL" id="BKAJ01000106">
    <property type="protein sequence ID" value="GEP58620.1"/>
    <property type="molecule type" value="Genomic_DNA"/>
</dbReference>
<dbReference type="SUPFAM" id="SSF53335">
    <property type="entry name" value="S-adenosyl-L-methionine-dependent methyltransferases"/>
    <property type="match status" value="1"/>
</dbReference>
<evidence type="ECO:0008006" key="3">
    <source>
        <dbReference type="Google" id="ProtNLM"/>
    </source>
</evidence>
<organism evidence="1 2">
    <name type="scientific">Reyranella soli</name>
    <dbReference type="NCBI Taxonomy" id="1230389"/>
    <lineage>
        <taxon>Bacteria</taxon>
        <taxon>Pseudomonadati</taxon>
        <taxon>Pseudomonadota</taxon>
        <taxon>Alphaproteobacteria</taxon>
        <taxon>Hyphomicrobiales</taxon>
        <taxon>Reyranellaceae</taxon>
        <taxon>Reyranella</taxon>
    </lineage>
</organism>
<dbReference type="AlphaFoldDB" id="A0A512NI52"/>
<dbReference type="Gene3D" id="3.40.50.150">
    <property type="entry name" value="Vaccinia Virus protein VP39"/>
    <property type="match status" value="1"/>
</dbReference>
<sequence length="225" mass="24576">MPPLVTTTANLSFLDGYLYRVMVDLLKSEGASAGLYAFYQDRIENEGRALSLYDRAIFDYVLSNFDLGGRQIVHAGTGLGTLALALATAGYRVTGIEQDDQRFRTAIRVQRAVKDAWPAVAERYTLIAGEFPTVLDGTALLGPDTVLIFTNCGATWPDELTTRVIASFASCGDVILDTRLFGVVRNSPDERRRLVDRIAAQGLAAVPIATSPPDSFYQHVKKRLG</sequence>
<keyword evidence="2" id="KW-1185">Reference proteome</keyword>
<dbReference type="OrthoDB" id="3366024at2"/>
<dbReference type="InterPro" id="IPR029063">
    <property type="entry name" value="SAM-dependent_MTases_sf"/>
</dbReference>
<dbReference type="RefSeq" id="WP_147154019.1">
    <property type="nucleotide sequence ID" value="NZ_BKAJ01000106.1"/>
</dbReference>
<name>A0A512NI52_9HYPH</name>
<evidence type="ECO:0000313" key="2">
    <source>
        <dbReference type="Proteomes" id="UP000321058"/>
    </source>
</evidence>
<protein>
    <recommendedName>
        <fullName evidence="3">Methyltransferase domain-containing protein</fullName>
    </recommendedName>
</protein>
<proteinExistence type="predicted"/>